<dbReference type="EMBL" id="JAEHOD010000033">
    <property type="protein sequence ID" value="KAG2442249.1"/>
    <property type="molecule type" value="Genomic_DNA"/>
</dbReference>
<gene>
    <name evidence="13" type="ORF">HYH02_009733</name>
</gene>
<dbReference type="InterPro" id="IPR027413">
    <property type="entry name" value="GROEL-like_equatorial_sf"/>
</dbReference>
<keyword evidence="3" id="KW-0150">Chloroplast</keyword>
<reference evidence="13" key="1">
    <citation type="journal article" date="2020" name="bioRxiv">
        <title>Comparative genomics of Chlamydomonas.</title>
        <authorList>
            <person name="Craig R.J."/>
            <person name="Hasan A.R."/>
            <person name="Ness R.W."/>
            <person name="Keightley P.D."/>
        </authorList>
    </citation>
    <scope>NUCLEOTIDE SEQUENCE</scope>
    <source>
        <strain evidence="13">CCAP 11/173</strain>
    </source>
</reference>
<dbReference type="Gene3D" id="3.30.260.10">
    <property type="entry name" value="TCP-1-like chaperonin intermediate domain"/>
    <property type="match status" value="1"/>
</dbReference>
<comment type="subunit">
    <text evidence="9">Oligomer of probably six alpha and six beta subunits.</text>
</comment>
<dbReference type="CDD" id="cd03344">
    <property type="entry name" value="GroEL"/>
    <property type="match status" value="1"/>
</dbReference>
<dbReference type="InterPro" id="IPR002423">
    <property type="entry name" value="Cpn60/GroEL/TCP-1"/>
</dbReference>
<dbReference type="Gene3D" id="1.10.560.10">
    <property type="entry name" value="GroEL-like equatorial domain"/>
    <property type="match status" value="1"/>
</dbReference>
<evidence type="ECO:0000256" key="9">
    <source>
        <dbReference type="ARBA" id="ARBA00062746"/>
    </source>
</evidence>
<dbReference type="NCBIfam" id="NF000592">
    <property type="entry name" value="PRK00013.1"/>
    <property type="match status" value="1"/>
</dbReference>
<evidence type="ECO:0000256" key="5">
    <source>
        <dbReference type="ARBA" id="ARBA00022741"/>
    </source>
</evidence>
<dbReference type="InterPro" id="IPR001844">
    <property type="entry name" value="Cpn60/GroEL"/>
</dbReference>
<feature type="region of interest" description="Disordered" evidence="12">
    <location>
        <begin position="193"/>
        <end position="216"/>
    </location>
</feature>
<feature type="region of interest" description="Disordered" evidence="12">
    <location>
        <begin position="744"/>
        <end position="780"/>
    </location>
</feature>
<dbReference type="Gene3D" id="3.50.7.10">
    <property type="entry name" value="GroEL"/>
    <property type="match status" value="1"/>
</dbReference>
<keyword evidence="6" id="KW-0067">ATP-binding</keyword>
<evidence type="ECO:0000256" key="1">
    <source>
        <dbReference type="ARBA" id="ARBA00004474"/>
    </source>
</evidence>
<dbReference type="GO" id="GO:0042026">
    <property type="term" value="P:protein refolding"/>
    <property type="evidence" value="ECO:0007669"/>
    <property type="project" value="InterPro"/>
</dbReference>
<feature type="region of interest" description="Disordered" evidence="12">
    <location>
        <begin position="59"/>
        <end position="119"/>
    </location>
</feature>
<keyword evidence="4" id="KW-0934">Plastid</keyword>
<dbReference type="SUPFAM" id="SSF54849">
    <property type="entry name" value="GroEL-intermediate domain like"/>
    <property type="match status" value="1"/>
</dbReference>
<organism evidence="13 14">
    <name type="scientific">Chlamydomonas schloesseri</name>
    <dbReference type="NCBI Taxonomy" id="2026947"/>
    <lineage>
        <taxon>Eukaryota</taxon>
        <taxon>Viridiplantae</taxon>
        <taxon>Chlorophyta</taxon>
        <taxon>core chlorophytes</taxon>
        <taxon>Chlorophyceae</taxon>
        <taxon>CS clade</taxon>
        <taxon>Chlamydomonadales</taxon>
        <taxon>Chlamydomonadaceae</taxon>
        <taxon>Chlamydomonas</taxon>
    </lineage>
</organism>
<keyword evidence="14" id="KW-1185">Reference proteome</keyword>
<feature type="region of interest" description="Disordered" evidence="12">
    <location>
        <begin position="638"/>
        <end position="665"/>
    </location>
</feature>
<evidence type="ECO:0000256" key="10">
    <source>
        <dbReference type="RuleBase" id="RU000418"/>
    </source>
</evidence>
<accession>A0A835TKK8</accession>
<evidence type="ECO:0000256" key="11">
    <source>
        <dbReference type="SAM" id="Coils"/>
    </source>
</evidence>
<dbReference type="OrthoDB" id="545339at2759"/>
<dbReference type="GO" id="GO:0009536">
    <property type="term" value="C:plastid"/>
    <property type="evidence" value="ECO:0007669"/>
    <property type="project" value="UniProtKB-SubCell"/>
</dbReference>
<dbReference type="InterPro" id="IPR027410">
    <property type="entry name" value="TCP-1-like_intermed_sf"/>
</dbReference>
<dbReference type="PROSITE" id="PS00296">
    <property type="entry name" value="CHAPERONINS_CPN60"/>
    <property type="match status" value="1"/>
</dbReference>
<comment type="function">
    <text evidence="8">This protein binds RuBisCO small and large subunits and is implicated in the assembly of the enzyme oligomer.</text>
</comment>
<proteinExistence type="inferred from homology"/>
<dbReference type="SUPFAM" id="SSF48592">
    <property type="entry name" value="GroEL equatorial domain-like"/>
    <property type="match status" value="1"/>
</dbReference>
<protein>
    <recommendedName>
        <fullName evidence="15">RuBisCO large subunit-binding protein subunit beta, chloroplastic</fullName>
    </recommendedName>
</protein>
<feature type="compositionally biased region" description="Pro residues" evidence="12">
    <location>
        <begin position="270"/>
        <end position="281"/>
    </location>
</feature>
<dbReference type="InterPro" id="IPR018370">
    <property type="entry name" value="Chaperonin_Cpn60_CS"/>
</dbReference>
<evidence type="ECO:0000313" key="14">
    <source>
        <dbReference type="Proteomes" id="UP000613740"/>
    </source>
</evidence>
<dbReference type="NCBIfam" id="NF009488">
    <property type="entry name" value="PRK12850.1"/>
    <property type="match status" value="1"/>
</dbReference>
<feature type="region of interest" description="Disordered" evidence="12">
    <location>
        <begin position="258"/>
        <end position="282"/>
    </location>
</feature>
<evidence type="ECO:0000256" key="7">
    <source>
        <dbReference type="ARBA" id="ARBA00023186"/>
    </source>
</evidence>
<evidence type="ECO:0000256" key="6">
    <source>
        <dbReference type="ARBA" id="ARBA00022840"/>
    </source>
</evidence>
<feature type="region of interest" description="Disordered" evidence="12">
    <location>
        <begin position="1"/>
        <end position="42"/>
    </location>
</feature>
<dbReference type="Proteomes" id="UP000613740">
    <property type="component" value="Unassembled WGS sequence"/>
</dbReference>
<evidence type="ECO:0000256" key="3">
    <source>
        <dbReference type="ARBA" id="ARBA00022528"/>
    </source>
</evidence>
<evidence type="ECO:0008006" key="15">
    <source>
        <dbReference type="Google" id="ProtNLM"/>
    </source>
</evidence>
<dbReference type="HAMAP" id="MF_00600">
    <property type="entry name" value="CH60"/>
    <property type="match status" value="1"/>
</dbReference>
<keyword evidence="11" id="KW-0175">Coiled coil</keyword>
<comment type="caution">
    <text evidence="13">The sequence shown here is derived from an EMBL/GenBank/DDBJ whole genome shotgun (WGS) entry which is preliminary data.</text>
</comment>
<dbReference type="InterPro" id="IPR027409">
    <property type="entry name" value="GroEL-like_apical_dom_sf"/>
</dbReference>
<sequence>MAESLSTHDAGTGRACQAQSQLATVVPDRAASVSRTGLAAEPAGDAYAAGLLSGALEPKPKAQCASEGEGGFIASSDSIASAPPPAGSPAAVDADSAATAPPRAASPRPGEHVSPLPLPPAVQEQQQDLLELPEPQGQEQLHGLAQQFPSVPAVALHQQQAAAPSGSFSRLQLRQSWQVAGLSVPGWEQVQPLAGPAGAQPPGDGKQVAAADAAQQQQQQDELLELFEVWQRDWHCFPPWKHVIKARKYMLLPEPPCNSDSTAKQLGSKTPPPPDPAPASPPSANMVEWCDLSYPEKRMVVELAVREYFHTNFKRIAADLVKRCRVRRAAQETAGLPARGDTAVAAAAPQDVSPLAFSDHSLWSFMRGHRLRQVGQEGVAPACRLSGSTQSSISAHKMDSHKPGFDGMAEVSGRNYNLTVQEVEDWIIRPSLEASGGLSYMEMYGGHGVARPWPEGDTKVPNKTVYVPCARDMDFCELAFLCKSASTLGPKNAALWLDPFCRRRFPAPPATGIAAPPLLPPPPPLPPQALLRCSRHVALLAHTSWPWAPELPPPSLTHAGCVSAVRAALAAGLQPCLLARAYADTTLDSHWHSETVPPGEVLKKAVAALQGMEAPPAEVAAAAAPAAADVVDTGGTSSAGDVAGGASGDAEEAAQQEPTGANGAAGADAHALWSIYRSAAGAVPQLVANAGRKPLSESYERVLTPPGMSAPPEWRPALADAAAVVRITRVAQLEGVTAPAAAAATTATETPAPTGPAATAAKAASPAAAPPAGAGEAKQEGEAATPLRVFVLDEQLLRCPAGVSQAEADELVRVWVTQWACMPDLAAVLRARAACDRQGGPEAWAGMSWGQRRAACELVLLYGERAALWQPSAAAQAEARAASSRPDFVTVVFLKRFAQMHGLRFDVYHRGSGVGTPHADKRGQERYGLDKYETLPGVPGQPAWNPRAGGTPQASTSWVCANVVVPATKAYGTCYSDLFLSREAQEAFLPPPPPPPPRHRFSVAPAPPPPPEHRYCLPVSASKERAFASHAWATDFSSLVDALWQKRLGAHLEVKEEYPHQYWIDIFHKNQHADIAVHDLSDNLMAAGQVALVVHPYPHPLALTRVWCLFEIMTALQLDVPIKMFPSQAAYEGFQGAMSGGNDLVSVKTEVTPAMEAEVDLLDVSTAQATVASDKEMILGMIRDSIGIDSMNAQVRALFKRLLPDVANFFQQQTLAVLDTFPSCFGGDGIVGVVSSGPAPAPAVVADRAPQHCLAACGSSQTPSSATPQARPTRVADLQPGDWVVTATGGVSRVVLVTADPVGPEGMEMCALPAASQRTCAGRSSINSSSSSSSSSCCAGNTDSSGCSGLDSCSSTDQQALLLVTADHPVLLGGVWRLPRDVAPVRVLGPQQVPYGHVYNLELDPPAPLDVSSVVLVSLGQDTSGEARCGVDPASDALFGWGWRDNPQRARQVRQQEARVQQRTQREEGRAEGRERLERVELLQGRQRRLRVDDKRRLVFAASLLVIFPAVMAGTQMRSFQAKSAASARGAVRGRRSVVVQAAKELHFNRNMDALKKMQAGVDKLATVVGVTIGPKGRNVVLESKFGSPKIVNDGVTIAREVELEDPVENIGAKLVRQAAARTNDTAGDGTTTATVLSAAFIAEGMKIVAAGTNPVQLTRGMEKTVAALVKELKAASSQVHSDKDLANVASVSAGGQPEIGKLISDAMAKVGRQGVVTMEESKTAEDSLVFVEGMQFDRGYYSPYFVTDPERMLAEYENCRILLVDKKISTARDIIGILEAAIRGNYPLLVMAEDVEQEALATLVVNKLRGTLKVVAVKAPGFGERKSSYLEDIAILTGGTVVKDELGISLEKATEEVLGIAAKVSISKEATTIVGDGRTQQQVEGRVKQIRNLVAETEQEYEKEKLNERIARLSGGVAIIQVGAQTETELKEKKLRVEDALNATKAAVEEGIVIGGGCTLLRLSQKVDAIKDTLSNEEQKMGADIIKRALCYPIKLIANNAGTNGSVVMQRVMDNIDQQYFGYNAATDAFEDLMEAGIIDPTKVVRCSLENAVSVAKTFLLADVVVTEIPEKEKAPAAAAGGGDYDY</sequence>
<keyword evidence="7" id="KW-0143">Chaperone</keyword>
<evidence type="ECO:0000256" key="4">
    <source>
        <dbReference type="ARBA" id="ARBA00022640"/>
    </source>
</evidence>
<dbReference type="PRINTS" id="PR00298">
    <property type="entry name" value="CHAPERONIN60"/>
</dbReference>
<dbReference type="PANTHER" id="PTHR45633">
    <property type="entry name" value="60 KDA HEAT SHOCK PROTEIN, MITOCHONDRIAL"/>
    <property type="match status" value="1"/>
</dbReference>
<dbReference type="NCBIfam" id="NF009487">
    <property type="entry name" value="PRK12849.1"/>
    <property type="match status" value="1"/>
</dbReference>
<name>A0A835TKK8_9CHLO</name>
<comment type="subcellular location">
    <subcellularLocation>
        <location evidence="1">Plastid</location>
    </subcellularLocation>
</comment>
<feature type="compositionally biased region" description="Polar residues" evidence="12">
    <location>
        <begin position="258"/>
        <end position="268"/>
    </location>
</feature>
<dbReference type="NCBIfam" id="TIGR02348">
    <property type="entry name" value="GroEL"/>
    <property type="match status" value="1"/>
</dbReference>
<dbReference type="GO" id="GO:0140662">
    <property type="term" value="F:ATP-dependent protein folding chaperone"/>
    <property type="evidence" value="ECO:0007669"/>
    <property type="project" value="InterPro"/>
</dbReference>
<dbReference type="Pfam" id="PF00118">
    <property type="entry name" value="Cpn60_TCP1"/>
    <property type="match status" value="1"/>
</dbReference>
<dbReference type="FunFam" id="3.50.7.10:FF:000001">
    <property type="entry name" value="60 kDa chaperonin"/>
    <property type="match status" value="1"/>
</dbReference>
<keyword evidence="5" id="KW-0547">Nucleotide-binding</keyword>
<dbReference type="NCBIfam" id="NF009489">
    <property type="entry name" value="PRK12851.1"/>
    <property type="match status" value="1"/>
</dbReference>
<feature type="coiled-coil region" evidence="11">
    <location>
        <begin position="1881"/>
        <end position="1908"/>
    </location>
</feature>
<evidence type="ECO:0000256" key="2">
    <source>
        <dbReference type="ARBA" id="ARBA00006607"/>
    </source>
</evidence>
<dbReference type="SUPFAM" id="SSF52029">
    <property type="entry name" value="GroEL apical domain-like"/>
    <property type="match status" value="1"/>
</dbReference>
<evidence type="ECO:0000256" key="8">
    <source>
        <dbReference type="ARBA" id="ARBA00058559"/>
    </source>
</evidence>
<evidence type="ECO:0000313" key="13">
    <source>
        <dbReference type="EMBL" id="KAG2442249.1"/>
    </source>
</evidence>
<dbReference type="GO" id="GO:0005524">
    <property type="term" value="F:ATP binding"/>
    <property type="evidence" value="ECO:0007669"/>
    <property type="project" value="UniProtKB-KW"/>
</dbReference>
<evidence type="ECO:0000256" key="12">
    <source>
        <dbReference type="SAM" id="MobiDB-lite"/>
    </source>
</evidence>
<feature type="compositionally biased region" description="Low complexity" evidence="12">
    <location>
        <begin position="744"/>
        <end position="776"/>
    </location>
</feature>
<feature type="compositionally biased region" description="Low complexity" evidence="12">
    <location>
        <begin position="88"/>
        <end position="108"/>
    </location>
</feature>
<comment type="similarity">
    <text evidence="2 10">Belongs to the chaperonin (HSP60) family.</text>
</comment>